<organism evidence="3 4">
    <name type="scientific">Geoanaerobacter pelophilus</name>
    <dbReference type="NCBI Taxonomy" id="60036"/>
    <lineage>
        <taxon>Bacteria</taxon>
        <taxon>Pseudomonadati</taxon>
        <taxon>Thermodesulfobacteriota</taxon>
        <taxon>Desulfuromonadia</taxon>
        <taxon>Geobacterales</taxon>
        <taxon>Geobacteraceae</taxon>
        <taxon>Geoanaerobacter</taxon>
    </lineage>
</organism>
<dbReference type="SUPFAM" id="SSF55785">
    <property type="entry name" value="PYP-like sensor domain (PAS domain)"/>
    <property type="match status" value="1"/>
</dbReference>
<dbReference type="EMBL" id="JAHCVJ010000004">
    <property type="protein sequence ID" value="MBT0665013.1"/>
    <property type="molecule type" value="Genomic_DNA"/>
</dbReference>
<dbReference type="InterPro" id="IPR000014">
    <property type="entry name" value="PAS"/>
</dbReference>
<evidence type="ECO:0000313" key="4">
    <source>
        <dbReference type="Proteomes" id="UP000811899"/>
    </source>
</evidence>
<dbReference type="RefSeq" id="WP_214171780.1">
    <property type="nucleotide sequence ID" value="NZ_JAHCVJ010000004.1"/>
</dbReference>
<feature type="domain" description="PAC" evidence="2">
    <location>
        <begin position="73"/>
        <end position="130"/>
    </location>
</feature>
<dbReference type="SMART" id="SM00091">
    <property type="entry name" value="PAS"/>
    <property type="match status" value="1"/>
</dbReference>
<dbReference type="PROSITE" id="PS50112">
    <property type="entry name" value="PAS"/>
    <property type="match status" value="1"/>
</dbReference>
<dbReference type="InterPro" id="IPR013656">
    <property type="entry name" value="PAS_4"/>
</dbReference>
<gene>
    <name evidence="3" type="ORF">KI809_11970</name>
</gene>
<dbReference type="Gene3D" id="3.30.450.20">
    <property type="entry name" value="PAS domain"/>
    <property type="match status" value="1"/>
</dbReference>
<dbReference type="InterPro" id="IPR000700">
    <property type="entry name" value="PAS-assoc_C"/>
</dbReference>
<feature type="domain" description="PAS" evidence="1">
    <location>
        <begin position="1"/>
        <end position="55"/>
    </location>
</feature>
<sequence>MEKILEQLLKDAPDAILVADHEGLIRFWNLGAERIFGHNAAYALGQSLDLIIPENLRGRHWDGYRRVMATGETKYKTGLLTSPGVSKDGSKVSLEFSIVLLRDENGEMYGFASVMRDVTDRWHRDKALREKLAACESELGRRSG</sequence>
<dbReference type="Pfam" id="PF08448">
    <property type="entry name" value="PAS_4"/>
    <property type="match status" value="1"/>
</dbReference>
<keyword evidence="4" id="KW-1185">Reference proteome</keyword>
<name>A0AAW4L255_9BACT</name>
<dbReference type="InterPro" id="IPR035965">
    <property type="entry name" value="PAS-like_dom_sf"/>
</dbReference>
<protein>
    <submittedName>
        <fullName evidence="3">PAS domain S-box protein</fullName>
    </submittedName>
</protein>
<dbReference type="Proteomes" id="UP000811899">
    <property type="component" value="Unassembled WGS sequence"/>
</dbReference>
<dbReference type="CDD" id="cd00130">
    <property type="entry name" value="PAS"/>
    <property type="match status" value="1"/>
</dbReference>
<reference evidence="3 4" key="1">
    <citation type="submission" date="2021-05" db="EMBL/GenBank/DDBJ databases">
        <title>The draft genome of Geobacter pelophilus DSM 12255.</title>
        <authorList>
            <person name="Xu Z."/>
            <person name="Masuda Y."/>
            <person name="Itoh H."/>
            <person name="Senoo K."/>
        </authorList>
    </citation>
    <scope>NUCLEOTIDE SEQUENCE [LARGE SCALE GENOMIC DNA]</scope>
    <source>
        <strain evidence="3 4">DSM 12255</strain>
    </source>
</reference>
<evidence type="ECO:0000259" key="2">
    <source>
        <dbReference type="PROSITE" id="PS50113"/>
    </source>
</evidence>
<dbReference type="PROSITE" id="PS50113">
    <property type="entry name" value="PAC"/>
    <property type="match status" value="1"/>
</dbReference>
<dbReference type="AlphaFoldDB" id="A0AAW4L255"/>
<dbReference type="NCBIfam" id="TIGR00229">
    <property type="entry name" value="sensory_box"/>
    <property type="match status" value="1"/>
</dbReference>
<evidence type="ECO:0000313" key="3">
    <source>
        <dbReference type="EMBL" id="MBT0665013.1"/>
    </source>
</evidence>
<proteinExistence type="predicted"/>
<comment type="caution">
    <text evidence="3">The sequence shown here is derived from an EMBL/GenBank/DDBJ whole genome shotgun (WGS) entry which is preliminary data.</text>
</comment>
<accession>A0AAW4L255</accession>
<evidence type="ECO:0000259" key="1">
    <source>
        <dbReference type="PROSITE" id="PS50112"/>
    </source>
</evidence>